<keyword evidence="1" id="KW-0812">Transmembrane</keyword>
<evidence type="ECO:0000313" key="3">
    <source>
        <dbReference type="Proteomes" id="UP000563523"/>
    </source>
</evidence>
<feature type="transmembrane region" description="Helical" evidence="1">
    <location>
        <begin position="298"/>
        <end position="318"/>
    </location>
</feature>
<dbReference type="Proteomes" id="UP000563523">
    <property type="component" value="Unassembled WGS sequence"/>
</dbReference>
<protein>
    <submittedName>
        <fullName evidence="2">Uncharacterized protein</fullName>
    </submittedName>
</protein>
<dbReference type="EMBL" id="JABZEC010000004">
    <property type="protein sequence ID" value="NVY96597.1"/>
    <property type="molecule type" value="Genomic_DNA"/>
</dbReference>
<feature type="transmembrane region" description="Helical" evidence="1">
    <location>
        <begin position="150"/>
        <end position="175"/>
    </location>
</feature>
<dbReference type="AlphaFoldDB" id="A0A850R6Y9"/>
<keyword evidence="3" id="KW-1185">Reference proteome</keyword>
<keyword evidence="1" id="KW-0472">Membrane</keyword>
<organism evidence="2 3">
    <name type="scientific">Bombilactobacillus apium</name>
    <dbReference type="NCBI Taxonomy" id="2675299"/>
    <lineage>
        <taxon>Bacteria</taxon>
        <taxon>Bacillati</taxon>
        <taxon>Bacillota</taxon>
        <taxon>Bacilli</taxon>
        <taxon>Lactobacillales</taxon>
        <taxon>Lactobacillaceae</taxon>
        <taxon>Bombilactobacillus</taxon>
    </lineage>
</organism>
<evidence type="ECO:0000256" key="1">
    <source>
        <dbReference type="SAM" id="Phobius"/>
    </source>
</evidence>
<sequence length="423" mass="48313">MNSSKSARTLDYLLLRQRIWSLNGFISSGLIQKIFEWKKYIVFVISGLITLFTCYLELVYQFIPQNSIYSIESFNTILLLVVVKTGDFKALSDNTKLHHLDFFKMGILTIEEFAQYIKELSSVYAIKKLIYLVPLELLNVVYVATAKVPIYITVGSVILSICAIAILPTQIFLNLLYRSSQQPSFNLVNKLLCMFVFIFIYYKVPNFESIHLNEFVGYIENSSTLLIVLLSVFFLLASPIIGRIIHHQSSTQHLVLDITKGRGIARDFLNREIKYRLFLPIYIAIILAKIPIFPTSKVLILISMFTFLYTQFNQRYLLNIKYIEFLNMFPAIKNRSLSSITLSLLPLQLPQVIISACLMVSGNIVWTVLIVSAFLMTVLFQLAAYSIILSFRIPTSTKMHQIEILSGGITAVEFIAGLWIGLQ</sequence>
<gene>
    <name evidence="2" type="ORF">HU830_05405</name>
</gene>
<feature type="transmembrane region" description="Helical" evidence="1">
    <location>
        <begin position="224"/>
        <end position="245"/>
    </location>
</feature>
<keyword evidence="1" id="KW-1133">Transmembrane helix</keyword>
<name>A0A850R6Y9_9LACO</name>
<feature type="transmembrane region" description="Helical" evidence="1">
    <location>
        <begin position="40"/>
        <end position="60"/>
    </location>
</feature>
<feature type="transmembrane region" description="Helical" evidence="1">
    <location>
        <begin position="367"/>
        <end position="390"/>
    </location>
</feature>
<dbReference type="RefSeq" id="WP_176942760.1">
    <property type="nucleotide sequence ID" value="NZ_JABZEC010000004.1"/>
</dbReference>
<reference evidence="2 3" key="1">
    <citation type="submission" date="2020-06" db="EMBL/GenBank/DDBJ databases">
        <authorList>
            <person name="Kang J."/>
        </authorList>
    </citation>
    <scope>NUCLEOTIDE SEQUENCE [LARGE SCALE GENOMIC DNA]</scope>
    <source>
        <strain evidence="2 3">DCY120</strain>
    </source>
</reference>
<feature type="transmembrane region" description="Helical" evidence="1">
    <location>
        <begin position="402"/>
        <end position="422"/>
    </location>
</feature>
<feature type="transmembrane region" description="Helical" evidence="1">
    <location>
        <begin position="187"/>
        <end position="204"/>
    </location>
</feature>
<feature type="transmembrane region" description="Helical" evidence="1">
    <location>
        <begin position="125"/>
        <end position="144"/>
    </location>
</feature>
<comment type="caution">
    <text evidence="2">The sequence shown here is derived from an EMBL/GenBank/DDBJ whole genome shotgun (WGS) entry which is preliminary data.</text>
</comment>
<proteinExistence type="predicted"/>
<accession>A0A850R6Y9</accession>
<evidence type="ECO:0000313" key="2">
    <source>
        <dbReference type="EMBL" id="NVY96597.1"/>
    </source>
</evidence>